<keyword evidence="5 7" id="KW-0472">Membrane</keyword>
<feature type="transmembrane region" description="Helical" evidence="7">
    <location>
        <begin position="318"/>
        <end position="337"/>
    </location>
</feature>
<evidence type="ECO:0000313" key="8">
    <source>
        <dbReference type="EMBL" id="CDF35539.1"/>
    </source>
</evidence>
<dbReference type="Proteomes" id="UP000012073">
    <property type="component" value="Unassembled WGS sequence"/>
</dbReference>
<dbReference type="Pfam" id="PF08449">
    <property type="entry name" value="UAA"/>
    <property type="match status" value="1"/>
</dbReference>
<dbReference type="Gramene" id="CDF35539">
    <property type="protein sequence ID" value="CDF35539"/>
    <property type="gene ID" value="CHC_T00008958001"/>
</dbReference>
<feature type="transmembrane region" description="Helical" evidence="7">
    <location>
        <begin position="162"/>
        <end position="181"/>
    </location>
</feature>
<dbReference type="EMBL" id="HG001734">
    <property type="protein sequence ID" value="CDF35539.1"/>
    <property type="molecule type" value="Genomic_DNA"/>
</dbReference>
<keyword evidence="3 7" id="KW-0812">Transmembrane</keyword>
<dbReference type="KEGG" id="ccp:CHC_T00008958001"/>
<dbReference type="PANTHER" id="PTHR10778">
    <property type="entry name" value="SOLUTE CARRIER FAMILY 35 MEMBER B"/>
    <property type="match status" value="1"/>
</dbReference>
<evidence type="ECO:0000313" key="9">
    <source>
        <dbReference type="Proteomes" id="UP000012073"/>
    </source>
</evidence>
<evidence type="ECO:0000256" key="7">
    <source>
        <dbReference type="SAM" id="Phobius"/>
    </source>
</evidence>
<feature type="region of interest" description="Disordered" evidence="6">
    <location>
        <begin position="341"/>
        <end position="364"/>
    </location>
</feature>
<dbReference type="STRING" id="2769.R7QBW1"/>
<feature type="transmembrane region" description="Helical" evidence="7">
    <location>
        <begin position="263"/>
        <end position="283"/>
    </location>
</feature>
<dbReference type="PhylomeDB" id="R7QBW1"/>
<sequence>MATPEKNSEPEPTAAPEPVGIWKYVPSPRVMMCVVGIIGSLLLYALLQERIMTKPYFTGEEPDGEDGEYFKNTLVLVFANRFSAAFVAALVLLVKGDWGELRNKAPLYKYFLISFSNVIATSCQYEALKWVTFPTQTLAKCCKMIPVMIWGTFMSGKKYGPVEYGVAIFVALGCTVFLVSGNIKAKKASAEDSWFGLLLMLGYLGFDGFTSTFQEKLFSGYQMTIYNQMLYVNLCSGMMSIGFLVASGKVLDSIAFLTKYPSVVGDMSILSFSAVSGQFAITYTIKEFGALLYATIMTIRQFLSVFMSNLIFRHGMTPLQWLGAVVVFGALFYKTYAKANKPKAGPKTDAPAEVTVPLTQQPAK</sequence>
<keyword evidence="9" id="KW-1185">Reference proteome</keyword>
<dbReference type="OrthoDB" id="1601at2759"/>
<gene>
    <name evidence="8" type="ORF">CHC_T00008958001</name>
</gene>
<proteinExistence type="predicted"/>
<evidence type="ECO:0000256" key="1">
    <source>
        <dbReference type="ARBA" id="ARBA00004141"/>
    </source>
</evidence>
<keyword evidence="2" id="KW-0813">Transport</keyword>
<dbReference type="PANTHER" id="PTHR10778:SF13">
    <property type="entry name" value="ADENOSINE 3'-PHOSPHO 5'-PHOSPHOSULFATE TRANSPORTER 1"/>
    <property type="match status" value="1"/>
</dbReference>
<evidence type="ECO:0000256" key="3">
    <source>
        <dbReference type="ARBA" id="ARBA00022692"/>
    </source>
</evidence>
<evidence type="ECO:0000256" key="6">
    <source>
        <dbReference type="SAM" id="MobiDB-lite"/>
    </source>
</evidence>
<evidence type="ECO:0000256" key="4">
    <source>
        <dbReference type="ARBA" id="ARBA00022989"/>
    </source>
</evidence>
<organism evidence="8 9">
    <name type="scientific">Chondrus crispus</name>
    <name type="common">Carrageen Irish moss</name>
    <name type="synonym">Polymorpha crispa</name>
    <dbReference type="NCBI Taxonomy" id="2769"/>
    <lineage>
        <taxon>Eukaryota</taxon>
        <taxon>Rhodophyta</taxon>
        <taxon>Florideophyceae</taxon>
        <taxon>Rhodymeniophycidae</taxon>
        <taxon>Gigartinales</taxon>
        <taxon>Gigartinaceae</taxon>
        <taxon>Chondrus</taxon>
    </lineage>
</organism>
<dbReference type="RefSeq" id="XP_005715358.1">
    <property type="nucleotide sequence ID" value="XM_005715301.1"/>
</dbReference>
<comment type="subcellular location">
    <subcellularLocation>
        <location evidence="1">Membrane</location>
        <topology evidence="1">Multi-pass membrane protein</topology>
    </subcellularLocation>
</comment>
<keyword evidence="4 7" id="KW-1133">Transmembrane helix</keyword>
<dbReference type="GeneID" id="17323077"/>
<dbReference type="GO" id="GO:0000139">
    <property type="term" value="C:Golgi membrane"/>
    <property type="evidence" value="ECO:0007669"/>
    <property type="project" value="TreeGrafter"/>
</dbReference>
<feature type="transmembrane region" description="Helical" evidence="7">
    <location>
        <begin position="30"/>
        <end position="47"/>
    </location>
</feature>
<accession>R7QBW1</accession>
<protein>
    <submittedName>
        <fullName evidence="8">Adenosine 3'-phospho 5'-phosphosulfate transporter, PAPST</fullName>
    </submittedName>
</protein>
<dbReference type="GO" id="GO:0005789">
    <property type="term" value="C:endoplasmic reticulum membrane"/>
    <property type="evidence" value="ECO:0007669"/>
    <property type="project" value="TreeGrafter"/>
</dbReference>
<reference evidence="9" key="1">
    <citation type="journal article" date="2013" name="Proc. Natl. Acad. Sci. U.S.A.">
        <title>Genome structure and metabolic features in the red seaweed Chondrus crispus shed light on evolution of the Archaeplastida.</title>
        <authorList>
            <person name="Collen J."/>
            <person name="Porcel B."/>
            <person name="Carre W."/>
            <person name="Ball S.G."/>
            <person name="Chaparro C."/>
            <person name="Tonon T."/>
            <person name="Barbeyron T."/>
            <person name="Michel G."/>
            <person name="Noel B."/>
            <person name="Valentin K."/>
            <person name="Elias M."/>
            <person name="Artiguenave F."/>
            <person name="Arun A."/>
            <person name="Aury J.M."/>
            <person name="Barbosa-Neto J.F."/>
            <person name="Bothwell J.H."/>
            <person name="Bouget F.Y."/>
            <person name="Brillet L."/>
            <person name="Cabello-Hurtado F."/>
            <person name="Capella-Gutierrez S."/>
            <person name="Charrier B."/>
            <person name="Cladiere L."/>
            <person name="Cock J.M."/>
            <person name="Coelho S.M."/>
            <person name="Colleoni C."/>
            <person name="Czjzek M."/>
            <person name="Da Silva C."/>
            <person name="Delage L."/>
            <person name="Denoeud F."/>
            <person name="Deschamps P."/>
            <person name="Dittami S.M."/>
            <person name="Gabaldon T."/>
            <person name="Gachon C.M."/>
            <person name="Groisillier A."/>
            <person name="Herve C."/>
            <person name="Jabbari K."/>
            <person name="Katinka M."/>
            <person name="Kloareg B."/>
            <person name="Kowalczyk N."/>
            <person name="Labadie K."/>
            <person name="Leblanc C."/>
            <person name="Lopez P.J."/>
            <person name="McLachlan D.H."/>
            <person name="Meslet-Cladiere L."/>
            <person name="Moustafa A."/>
            <person name="Nehr Z."/>
            <person name="Nyvall Collen P."/>
            <person name="Panaud O."/>
            <person name="Partensky F."/>
            <person name="Poulain J."/>
            <person name="Rensing S.A."/>
            <person name="Rousvoal S."/>
            <person name="Samson G."/>
            <person name="Symeonidi A."/>
            <person name="Weissenbach J."/>
            <person name="Zambounis A."/>
            <person name="Wincker P."/>
            <person name="Boyen C."/>
        </authorList>
    </citation>
    <scope>NUCLEOTIDE SEQUENCE [LARGE SCALE GENOMIC DNA]</scope>
    <source>
        <strain evidence="9">cv. Stackhouse</strain>
    </source>
</reference>
<dbReference type="AlphaFoldDB" id="R7QBW1"/>
<feature type="transmembrane region" description="Helical" evidence="7">
    <location>
        <begin position="193"/>
        <end position="209"/>
    </location>
</feature>
<dbReference type="InterPro" id="IPR013657">
    <property type="entry name" value="SCL35B1-4/HUT1"/>
</dbReference>
<evidence type="ECO:0000256" key="2">
    <source>
        <dbReference type="ARBA" id="ARBA00022448"/>
    </source>
</evidence>
<dbReference type="OMA" id="KIMTQHY"/>
<name>R7QBW1_CHOCR</name>
<evidence type="ECO:0000256" key="5">
    <source>
        <dbReference type="ARBA" id="ARBA00023136"/>
    </source>
</evidence>
<feature type="transmembrane region" description="Helical" evidence="7">
    <location>
        <begin position="74"/>
        <end position="94"/>
    </location>
</feature>
<feature type="transmembrane region" description="Helical" evidence="7">
    <location>
        <begin position="230"/>
        <end position="251"/>
    </location>
</feature>
<dbReference type="GO" id="GO:0046964">
    <property type="term" value="F:3'-phosphoadenosine 5'-phosphosulfate transmembrane transporter activity"/>
    <property type="evidence" value="ECO:0007669"/>
    <property type="project" value="TreeGrafter"/>
</dbReference>